<dbReference type="Proteomes" id="UP000002217">
    <property type="component" value="Chromosome"/>
</dbReference>
<keyword evidence="4 6" id="KW-0810">Translation regulation</keyword>
<dbReference type="GO" id="GO:1902208">
    <property type="term" value="P:regulation of bacterial-type flagellum assembly"/>
    <property type="evidence" value="ECO:0007669"/>
    <property type="project" value="UniProtKB-UniRule"/>
</dbReference>
<keyword evidence="2 6" id="KW-0678">Repressor</keyword>
<gene>
    <name evidence="6" type="primary">csrA</name>
    <name evidence="7" type="ordered locus">Dtox_0669</name>
</gene>
<evidence type="ECO:0000256" key="6">
    <source>
        <dbReference type="HAMAP-Rule" id="MF_00167"/>
    </source>
</evidence>
<evidence type="ECO:0000256" key="5">
    <source>
        <dbReference type="ARBA" id="ARBA00022884"/>
    </source>
</evidence>
<dbReference type="PANTHER" id="PTHR34984:SF1">
    <property type="entry name" value="CARBON STORAGE REGULATOR"/>
    <property type="match status" value="1"/>
</dbReference>
<dbReference type="GO" id="GO:0006402">
    <property type="term" value="P:mRNA catabolic process"/>
    <property type="evidence" value="ECO:0007669"/>
    <property type="project" value="InterPro"/>
</dbReference>
<evidence type="ECO:0000313" key="7">
    <source>
        <dbReference type="EMBL" id="ACV61584.1"/>
    </source>
</evidence>
<dbReference type="InterPro" id="IPR003751">
    <property type="entry name" value="CsrA"/>
</dbReference>
<evidence type="ECO:0000256" key="3">
    <source>
        <dbReference type="ARBA" id="ARBA00022795"/>
    </source>
</evidence>
<dbReference type="HOGENOM" id="CLU_164837_0_0_9"/>
<dbReference type="RefSeq" id="WP_015756302.1">
    <property type="nucleotide sequence ID" value="NC_013216.1"/>
</dbReference>
<dbReference type="FunFam" id="2.60.40.4380:FF:000002">
    <property type="entry name" value="Translational regulator CsrA"/>
    <property type="match status" value="1"/>
</dbReference>
<protein>
    <recommendedName>
        <fullName evidence="6">Translational regulator CsrA</fullName>
    </recommendedName>
</protein>
<organism evidence="7 8">
    <name type="scientific">Desulfofarcimen acetoxidans (strain ATCC 49208 / DSM 771 / KCTC 5769 / VKM B-1644 / 5575)</name>
    <name type="common">Desulfotomaculum acetoxidans</name>
    <dbReference type="NCBI Taxonomy" id="485916"/>
    <lineage>
        <taxon>Bacteria</taxon>
        <taxon>Bacillati</taxon>
        <taxon>Bacillota</taxon>
        <taxon>Clostridia</taxon>
        <taxon>Eubacteriales</taxon>
        <taxon>Peptococcaceae</taxon>
        <taxon>Desulfofarcimen</taxon>
    </lineage>
</organism>
<comment type="subunit">
    <text evidence="6">Homodimer; the beta-strands of each monomer intercalate to form a hydrophobic core, while the alpha-helices form wings that extend away from the core.</text>
</comment>
<evidence type="ECO:0000256" key="1">
    <source>
        <dbReference type="ARBA" id="ARBA00022490"/>
    </source>
</evidence>
<keyword evidence="1 6" id="KW-0963">Cytoplasm</keyword>
<dbReference type="EMBL" id="CP001720">
    <property type="protein sequence ID" value="ACV61584.1"/>
    <property type="molecule type" value="Genomic_DNA"/>
</dbReference>
<comment type="similarity">
    <text evidence="6">Belongs to the CsrA/RsmA family.</text>
</comment>
<dbReference type="Pfam" id="PF02599">
    <property type="entry name" value="CsrA"/>
    <property type="match status" value="1"/>
</dbReference>
<dbReference type="Gene3D" id="2.60.40.4380">
    <property type="entry name" value="Translational regulator CsrA"/>
    <property type="match status" value="1"/>
</dbReference>
<dbReference type="AlphaFoldDB" id="C8W1D9"/>
<dbReference type="NCBIfam" id="NF002469">
    <property type="entry name" value="PRK01712.1"/>
    <property type="match status" value="1"/>
</dbReference>
<dbReference type="GO" id="GO:0044781">
    <property type="term" value="P:bacterial-type flagellum organization"/>
    <property type="evidence" value="ECO:0007669"/>
    <property type="project" value="UniProtKB-KW"/>
</dbReference>
<dbReference type="OrthoDB" id="9809061at2"/>
<comment type="subcellular location">
    <subcellularLocation>
        <location evidence="6">Cytoplasm</location>
    </subcellularLocation>
</comment>
<evidence type="ECO:0000256" key="4">
    <source>
        <dbReference type="ARBA" id="ARBA00022845"/>
    </source>
</evidence>
<proteinExistence type="inferred from homology"/>
<keyword evidence="5 6" id="KW-0694">RNA-binding</keyword>
<dbReference type="GO" id="GO:0006109">
    <property type="term" value="P:regulation of carbohydrate metabolic process"/>
    <property type="evidence" value="ECO:0007669"/>
    <property type="project" value="InterPro"/>
</dbReference>
<dbReference type="SUPFAM" id="SSF117130">
    <property type="entry name" value="CsrA-like"/>
    <property type="match status" value="1"/>
</dbReference>
<dbReference type="STRING" id="485916.Dtox_0669"/>
<name>C8W1D9_DESAS</name>
<reference evidence="7 8" key="1">
    <citation type="journal article" date="2009" name="Stand. Genomic Sci.">
        <title>Complete genome sequence of Desulfotomaculum acetoxidans type strain (5575).</title>
        <authorList>
            <person name="Spring S."/>
            <person name="Lapidus A."/>
            <person name="Schroder M."/>
            <person name="Gleim D."/>
            <person name="Sims D."/>
            <person name="Meincke L."/>
            <person name="Glavina Del Rio T."/>
            <person name="Tice H."/>
            <person name="Copeland A."/>
            <person name="Cheng J.F."/>
            <person name="Lucas S."/>
            <person name="Chen F."/>
            <person name="Nolan M."/>
            <person name="Bruce D."/>
            <person name="Goodwin L."/>
            <person name="Pitluck S."/>
            <person name="Ivanova N."/>
            <person name="Mavromatis K."/>
            <person name="Mikhailova N."/>
            <person name="Pati A."/>
            <person name="Chen A."/>
            <person name="Palaniappan K."/>
            <person name="Land M."/>
            <person name="Hauser L."/>
            <person name="Chang Y.J."/>
            <person name="Jeffries C.D."/>
            <person name="Chain P."/>
            <person name="Saunders E."/>
            <person name="Brettin T."/>
            <person name="Detter J.C."/>
            <person name="Goker M."/>
            <person name="Bristow J."/>
            <person name="Eisen J.A."/>
            <person name="Markowitz V."/>
            <person name="Hugenholtz P."/>
            <person name="Kyrpides N.C."/>
            <person name="Klenk H.P."/>
            <person name="Han C."/>
        </authorList>
    </citation>
    <scope>NUCLEOTIDE SEQUENCE [LARGE SCALE GENOMIC DNA]</scope>
    <source>
        <strain evidence="8">ATCC 49208 / DSM 771 / VKM B-1644</strain>
    </source>
</reference>
<dbReference type="InterPro" id="IPR036107">
    <property type="entry name" value="CsrA_sf"/>
</dbReference>
<dbReference type="HAMAP" id="MF_00167">
    <property type="entry name" value="CsrA"/>
    <property type="match status" value="1"/>
</dbReference>
<dbReference type="eggNOG" id="COG1551">
    <property type="taxonomic scope" value="Bacteria"/>
</dbReference>
<keyword evidence="8" id="KW-1185">Reference proteome</keyword>
<dbReference type="GO" id="GO:0045947">
    <property type="term" value="P:negative regulation of translational initiation"/>
    <property type="evidence" value="ECO:0007669"/>
    <property type="project" value="UniProtKB-UniRule"/>
</dbReference>
<evidence type="ECO:0000313" key="8">
    <source>
        <dbReference type="Proteomes" id="UP000002217"/>
    </source>
</evidence>
<dbReference type="KEGG" id="dae:Dtox_0669"/>
<dbReference type="GO" id="GO:0005829">
    <property type="term" value="C:cytosol"/>
    <property type="evidence" value="ECO:0007669"/>
    <property type="project" value="TreeGrafter"/>
</dbReference>
<dbReference type="PANTHER" id="PTHR34984">
    <property type="entry name" value="CARBON STORAGE REGULATOR"/>
    <property type="match status" value="1"/>
</dbReference>
<evidence type="ECO:0000256" key="2">
    <source>
        <dbReference type="ARBA" id="ARBA00022491"/>
    </source>
</evidence>
<accession>C8W1D9</accession>
<keyword evidence="3 6" id="KW-1005">Bacterial flagellum biogenesis</keyword>
<sequence>MLILTRKKNESIMLGEEIKITVLDIRGDSIKIGIEAPKELTVLRSELYQAVREENTRAALVKQSVLEQLRKLQEMNKGQ</sequence>
<comment type="function">
    <text evidence="6">A translational regulator that binds mRNA to regulate translation initiation and/or mRNA stability. Usually binds in the 5'-UTR at or near the Shine-Dalgarno sequence preventing ribosome-binding, thus repressing translation. Its main target seems to be the major flagellin gene, while its function is anatagonized by FliW.</text>
</comment>
<dbReference type="NCBIfam" id="TIGR00202">
    <property type="entry name" value="csrA"/>
    <property type="match status" value="1"/>
</dbReference>
<dbReference type="GO" id="GO:0048027">
    <property type="term" value="F:mRNA 5'-UTR binding"/>
    <property type="evidence" value="ECO:0007669"/>
    <property type="project" value="UniProtKB-UniRule"/>
</dbReference>